<dbReference type="AlphaFoldDB" id="A0A7J0E6M6"/>
<reference evidence="1 2" key="1">
    <citation type="submission" date="2019-07" db="EMBL/GenBank/DDBJ databases">
        <title>De Novo Assembly of kiwifruit Actinidia rufa.</title>
        <authorList>
            <person name="Sugita-Konishi S."/>
            <person name="Sato K."/>
            <person name="Mori E."/>
            <person name="Abe Y."/>
            <person name="Kisaki G."/>
            <person name="Hamano K."/>
            <person name="Suezawa K."/>
            <person name="Otani M."/>
            <person name="Fukuda T."/>
            <person name="Manabe T."/>
            <person name="Gomi K."/>
            <person name="Tabuchi M."/>
            <person name="Akimitsu K."/>
            <person name="Kataoka I."/>
        </authorList>
    </citation>
    <scope>NUCLEOTIDE SEQUENCE [LARGE SCALE GENOMIC DNA]</scope>
    <source>
        <strain evidence="2">cv. Fuchu</strain>
    </source>
</reference>
<dbReference type="EMBL" id="BJWL01000002">
    <property type="protein sequence ID" value="GFY82151.1"/>
    <property type="molecule type" value="Genomic_DNA"/>
</dbReference>
<keyword evidence="2" id="KW-1185">Reference proteome</keyword>
<evidence type="ECO:0000313" key="2">
    <source>
        <dbReference type="Proteomes" id="UP000585474"/>
    </source>
</evidence>
<sequence>MGLCRGSERMEEIHDFIAQSGIVLGQPVRYGLESEPGVAREMRLDVAVAEEVTVGDEKGDVEATVAEQFG</sequence>
<dbReference type="Proteomes" id="UP000585474">
    <property type="component" value="Unassembled WGS sequence"/>
</dbReference>
<name>A0A7J0E6M6_9ERIC</name>
<accession>A0A7J0E6M6</accession>
<protein>
    <submittedName>
        <fullName evidence="1">Uncharacterized protein</fullName>
    </submittedName>
</protein>
<proteinExistence type="predicted"/>
<comment type="caution">
    <text evidence="1">The sequence shown here is derived from an EMBL/GenBank/DDBJ whole genome shotgun (WGS) entry which is preliminary data.</text>
</comment>
<organism evidence="1 2">
    <name type="scientific">Actinidia rufa</name>
    <dbReference type="NCBI Taxonomy" id="165716"/>
    <lineage>
        <taxon>Eukaryota</taxon>
        <taxon>Viridiplantae</taxon>
        <taxon>Streptophyta</taxon>
        <taxon>Embryophyta</taxon>
        <taxon>Tracheophyta</taxon>
        <taxon>Spermatophyta</taxon>
        <taxon>Magnoliopsida</taxon>
        <taxon>eudicotyledons</taxon>
        <taxon>Gunneridae</taxon>
        <taxon>Pentapetalae</taxon>
        <taxon>asterids</taxon>
        <taxon>Ericales</taxon>
        <taxon>Actinidiaceae</taxon>
        <taxon>Actinidia</taxon>
    </lineage>
</organism>
<gene>
    <name evidence="1" type="ORF">Acr_02g0003910</name>
</gene>
<evidence type="ECO:0000313" key="1">
    <source>
        <dbReference type="EMBL" id="GFY82151.1"/>
    </source>
</evidence>